<reference evidence="4" key="1">
    <citation type="submission" date="2022-08" db="EMBL/GenBank/DDBJ databases">
        <authorList>
            <person name="Gutierrez-Valencia J."/>
        </authorList>
    </citation>
    <scope>NUCLEOTIDE SEQUENCE</scope>
</reference>
<sequence>GRKLKRSFFHYYYSFRLDLVAGRELHYSLLLKFLMAQQQQAASQSFGTAGLLQEQSLPLLSSSAEPMDGGNEVILATGYSNRVHDTTRNLRRQKAHLQIEVLSGGNPDSIKELVSRISKDLVNEKDENGNTALHNAASVGNKPAVEILMNSNRSLLMERNSDDDSPLHVAAAFGRRDTVSLLLSEISRRPKGSAAVDSESGRSMEDPNRLFDGESGVKLVHLLISADLYDVALDILKRYPSLAWEENDKWKTPMETLAHKPEAFRSGTEFGISDAIFYHFIHAPRAGKYEKGADEEESSNWHSRPKDYVTAYRHHFLQKRLYNQKLHHTHAVELLTFLIDQALDLGGPEVLKVLKSSTQTAVRLGIVEFVEAILTNYPRAVLDFDGNGHSLFHQAVLHRQLEVFELLTRKVSFPPCGRFLEDGEGNNFLHLAAEIRPADNVCGPAMHIQRELKWFKTAEKIVDKRHRNAKNNAGKTPREVFTEQHKELVQEGGQWMKEISSNCATIAALIVTVAFAGCFTFPGGTDESGLPILSRHSRFRSFVYTNAVALVASSISLLMFLKMLMSRCQEEDFLVALPKMLIQSLLWLYVAIACILLTFAASLSLMISNFEGASGLTWFGVSAYILCVIPISIFGFTYLRLWFEVAVGKVFM</sequence>
<evidence type="ECO:0000259" key="3">
    <source>
        <dbReference type="Pfam" id="PF13962"/>
    </source>
</evidence>
<dbReference type="Pfam" id="PF13962">
    <property type="entry name" value="PGG"/>
    <property type="match status" value="1"/>
</dbReference>
<dbReference type="Proteomes" id="UP001154282">
    <property type="component" value="Unassembled WGS sequence"/>
</dbReference>
<name>A0AAV0PIJ7_9ROSI</name>
<feature type="domain" description="PGG" evidence="3">
    <location>
        <begin position="494"/>
        <end position="605"/>
    </location>
</feature>
<dbReference type="PANTHER" id="PTHR24177:SF365">
    <property type="entry name" value="ANKYRIN REPEAT-CONTAINING PROTEIN NPR4-LIKE ISOFORM X1"/>
    <property type="match status" value="1"/>
</dbReference>
<feature type="transmembrane region" description="Helical" evidence="2">
    <location>
        <begin position="585"/>
        <end position="607"/>
    </location>
</feature>
<keyword evidence="5" id="KW-1185">Reference proteome</keyword>
<proteinExistence type="predicted"/>
<evidence type="ECO:0000313" key="4">
    <source>
        <dbReference type="EMBL" id="CAI0470686.1"/>
    </source>
</evidence>
<evidence type="ECO:0000256" key="1">
    <source>
        <dbReference type="PROSITE-ProRule" id="PRU00023"/>
    </source>
</evidence>
<evidence type="ECO:0000313" key="5">
    <source>
        <dbReference type="Proteomes" id="UP001154282"/>
    </source>
</evidence>
<dbReference type="InterPro" id="IPR002110">
    <property type="entry name" value="Ankyrin_rpt"/>
</dbReference>
<dbReference type="SMART" id="SM00248">
    <property type="entry name" value="ANK"/>
    <property type="match status" value="3"/>
</dbReference>
<dbReference type="InterPro" id="IPR026961">
    <property type="entry name" value="PGG_dom"/>
</dbReference>
<feature type="transmembrane region" description="Helical" evidence="2">
    <location>
        <begin position="619"/>
        <end position="643"/>
    </location>
</feature>
<keyword evidence="2" id="KW-0812">Transmembrane</keyword>
<keyword evidence="1" id="KW-0040">ANK repeat</keyword>
<accession>A0AAV0PIJ7</accession>
<evidence type="ECO:0000256" key="2">
    <source>
        <dbReference type="SAM" id="Phobius"/>
    </source>
</evidence>
<dbReference type="PROSITE" id="PS50297">
    <property type="entry name" value="ANK_REP_REGION"/>
    <property type="match status" value="2"/>
</dbReference>
<dbReference type="EMBL" id="CAMGYJ010000009">
    <property type="protein sequence ID" value="CAI0470686.1"/>
    <property type="molecule type" value="Genomic_DNA"/>
</dbReference>
<dbReference type="GO" id="GO:0016020">
    <property type="term" value="C:membrane"/>
    <property type="evidence" value="ECO:0007669"/>
    <property type="project" value="TreeGrafter"/>
</dbReference>
<feature type="repeat" description="ANK" evidence="1">
    <location>
        <begin position="128"/>
        <end position="160"/>
    </location>
</feature>
<dbReference type="AlphaFoldDB" id="A0AAV0PIJ7"/>
<feature type="transmembrane region" description="Helical" evidence="2">
    <location>
        <begin position="542"/>
        <end position="564"/>
    </location>
</feature>
<organism evidence="4 5">
    <name type="scientific">Linum tenue</name>
    <dbReference type="NCBI Taxonomy" id="586396"/>
    <lineage>
        <taxon>Eukaryota</taxon>
        <taxon>Viridiplantae</taxon>
        <taxon>Streptophyta</taxon>
        <taxon>Embryophyta</taxon>
        <taxon>Tracheophyta</taxon>
        <taxon>Spermatophyta</taxon>
        <taxon>Magnoliopsida</taxon>
        <taxon>eudicotyledons</taxon>
        <taxon>Gunneridae</taxon>
        <taxon>Pentapetalae</taxon>
        <taxon>rosids</taxon>
        <taxon>fabids</taxon>
        <taxon>Malpighiales</taxon>
        <taxon>Linaceae</taxon>
        <taxon>Linum</taxon>
    </lineage>
</organism>
<feature type="repeat" description="ANK" evidence="1">
    <location>
        <begin position="162"/>
        <end position="184"/>
    </location>
</feature>
<keyword evidence="2" id="KW-0472">Membrane</keyword>
<gene>
    <name evidence="4" type="ORF">LITE_LOCUS38652</name>
</gene>
<dbReference type="SUPFAM" id="SSF48403">
    <property type="entry name" value="Ankyrin repeat"/>
    <property type="match status" value="1"/>
</dbReference>
<dbReference type="PROSITE" id="PS50088">
    <property type="entry name" value="ANK_REPEAT"/>
    <property type="match status" value="2"/>
</dbReference>
<protein>
    <recommendedName>
        <fullName evidence="3">PGG domain-containing protein</fullName>
    </recommendedName>
</protein>
<comment type="caution">
    <text evidence="4">The sequence shown here is derived from an EMBL/GenBank/DDBJ whole genome shotgun (WGS) entry which is preliminary data.</text>
</comment>
<keyword evidence="2" id="KW-1133">Transmembrane helix</keyword>
<dbReference type="InterPro" id="IPR036770">
    <property type="entry name" value="Ankyrin_rpt-contain_sf"/>
</dbReference>
<dbReference type="PANTHER" id="PTHR24177">
    <property type="entry name" value="CASKIN"/>
    <property type="match status" value="1"/>
</dbReference>
<feature type="non-terminal residue" evidence="4">
    <location>
        <position position="1"/>
    </location>
</feature>
<dbReference type="Gene3D" id="1.25.40.20">
    <property type="entry name" value="Ankyrin repeat-containing domain"/>
    <property type="match status" value="2"/>
</dbReference>
<dbReference type="Pfam" id="PF12796">
    <property type="entry name" value="Ank_2"/>
    <property type="match status" value="1"/>
</dbReference>